<evidence type="ECO:0000256" key="1">
    <source>
        <dbReference type="ARBA" id="ARBA00038097"/>
    </source>
</evidence>
<accession>A0ABQ5RUR7</accession>
<reference evidence="4 5" key="1">
    <citation type="journal article" date="2023" name="IScience">
        <title>Expanded male sex-determining region conserved during the evolution of homothallism in the green alga Volvox.</title>
        <authorList>
            <person name="Yamamoto K."/>
            <person name="Matsuzaki R."/>
            <person name="Mahakham W."/>
            <person name="Heman W."/>
            <person name="Sekimoto H."/>
            <person name="Kawachi M."/>
            <person name="Minakuchi Y."/>
            <person name="Toyoda A."/>
            <person name="Nozaki H."/>
        </authorList>
    </citation>
    <scope>NUCLEOTIDE SEQUENCE [LARGE SCALE GENOMIC DNA]</scope>
    <source>
        <strain evidence="4 5">NIES-4468</strain>
    </source>
</reference>
<proteinExistence type="inferred from homology"/>
<gene>
    <name evidence="4" type="ORF">VaNZ11_003292</name>
</gene>
<dbReference type="InterPro" id="IPR000073">
    <property type="entry name" value="AB_hydrolase_1"/>
</dbReference>
<dbReference type="EMBL" id="BSDZ01000009">
    <property type="protein sequence ID" value="GLI61028.1"/>
    <property type="molecule type" value="Genomic_DNA"/>
</dbReference>
<dbReference type="SUPFAM" id="SSF53474">
    <property type="entry name" value="alpha/beta-Hydrolases"/>
    <property type="match status" value="1"/>
</dbReference>
<comment type="caution">
    <text evidence="4">The sequence shown here is derived from an EMBL/GenBank/DDBJ whole genome shotgun (WGS) entry which is preliminary data.</text>
</comment>
<dbReference type="PRINTS" id="PR00111">
    <property type="entry name" value="ABHYDROLASE"/>
</dbReference>
<comment type="similarity">
    <text evidence="1">Belongs to the peptidase S33 family. ABHD4/ABHD5 subfamily.</text>
</comment>
<dbReference type="Gene3D" id="3.40.50.1820">
    <property type="entry name" value="alpha/beta hydrolase"/>
    <property type="match status" value="1"/>
</dbReference>
<name>A0ABQ5RUR7_9CHLO</name>
<evidence type="ECO:0000313" key="4">
    <source>
        <dbReference type="EMBL" id="GLI61028.1"/>
    </source>
</evidence>
<feature type="region of interest" description="Disordered" evidence="2">
    <location>
        <begin position="504"/>
        <end position="539"/>
    </location>
</feature>
<evidence type="ECO:0000256" key="2">
    <source>
        <dbReference type="SAM" id="MobiDB-lite"/>
    </source>
</evidence>
<protein>
    <recommendedName>
        <fullName evidence="3">AB hydrolase-1 domain-containing protein</fullName>
    </recommendedName>
</protein>
<dbReference type="Proteomes" id="UP001165090">
    <property type="component" value="Unassembled WGS sequence"/>
</dbReference>
<keyword evidence="5" id="KW-1185">Reference proteome</keyword>
<organism evidence="4 5">
    <name type="scientific">Volvox africanus</name>
    <dbReference type="NCBI Taxonomy" id="51714"/>
    <lineage>
        <taxon>Eukaryota</taxon>
        <taxon>Viridiplantae</taxon>
        <taxon>Chlorophyta</taxon>
        <taxon>core chlorophytes</taxon>
        <taxon>Chlorophyceae</taxon>
        <taxon>CS clade</taxon>
        <taxon>Chlamydomonadales</taxon>
        <taxon>Volvocaceae</taxon>
        <taxon>Volvox</taxon>
    </lineage>
</organism>
<evidence type="ECO:0000259" key="3">
    <source>
        <dbReference type="Pfam" id="PF00561"/>
    </source>
</evidence>
<dbReference type="Pfam" id="PF00561">
    <property type="entry name" value="Abhydrolase_1"/>
    <property type="match status" value="1"/>
</dbReference>
<dbReference type="PANTHER" id="PTHR42886">
    <property type="entry name" value="RE40534P-RELATED"/>
    <property type="match status" value="1"/>
</dbReference>
<feature type="domain" description="AB hydrolase-1" evidence="3">
    <location>
        <begin position="159"/>
        <end position="291"/>
    </location>
</feature>
<sequence>MRKLGAQVDRGQAPTRLRVAVGNWLASAVVLLRGPRSTIYHRPRFSFQSLHFQAGASTGPGTGAGAGALAYCAQNSGQNSEHLTMDASSSVPPPTPVPWWTKYTRWRQTSLQEGLAAEHRVLRLFPGLGGPMQASDVKVGPGRDAYLHTLSGGPVSVDPPVVMMPGYGAGVGFYYRNFPSLAQRLRLFAVDWLGTGLSGRPPYRARTREQAEDFFLGSLAEWRRAAGLEGSKMILVGHSLGGYLAANYALRYPEHVQHLVLVCPAGVPKAPEDWERRWLGDKWSLRGQMFKVFMWGWEKGFTPGGLIRALGPWGQNLVYKYVANRFSHHGEGLSQREIDAFKEYFYSIAALPGSGEYALRHLLAPGAWAHAPLEERLHELRVPVTFIYGKHDWMRPEYAVRLCERLRAERSPSAPNDLSVEIIEDAGHFVFLDQPELFDKALTNVVRPYLVSDRERRRAAAYVAAGTDVHVAAEAMADARASGQAAGTATATALQQSPTATSWGFAASGVTGHMPVAPSGDPVDGGNPPTSEPGKGRRG</sequence>
<dbReference type="PANTHER" id="PTHR42886:SF29">
    <property type="entry name" value="PUMMELIG, ISOFORM A"/>
    <property type="match status" value="1"/>
</dbReference>
<dbReference type="InterPro" id="IPR029058">
    <property type="entry name" value="AB_hydrolase_fold"/>
</dbReference>
<evidence type="ECO:0000313" key="5">
    <source>
        <dbReference type="Proteomes" id="UP001165090"/>
    </source>
</evidence>